<dbReference type="PROSITE" id="PS50097">
    <property type="entry name" value="BTB"/>
    <property type="match status" value="1"/>
</dbReference>
<evidence type="ECO:0000256" key="3">
    <source>
        <dbReference type="ARBA" id="ARBA00023203"/>
    </source>
</evidence>
<comment type="caution">
    <text evidence="6">The sequence shown here is derived from an EMBL/GenBank/DDBJ whole genome shotgun (WGS) entry which is preliminary data.</text>
</comment>
<dbReference type="PANTHER" id="PTHR24412">
    <property type="entry name" value="KELCH PROTEIN"/>
    <property type="match status" value="1"/>
</dbReference>
<feature type="domain" description="BTB" evidence="5">
    <location>
        <begin position="23"/>
        <end position="89"/>
    </location>
</feature>
<dbReference type="InterPro" id="IPR011705">
    <property type="entry name" value="BACK"/>
</dbReference>
<proteinExistence type="predicted"/>
<dbReference type="SUPFAM" id="SSF54695">
    <property type="entry name" value="POZ domain"/>
    <property type="match status" value="1"/>
</dbReference>
<dbReference type="SMART" id="SM00875">
    <property type="entry name" value="BACK"/>
    <property type="match status" value="1"/>
</dbReference>
<dbReference type="InterPro" id="IPR000210">
    <property type="entry name" value="BTB/POZ_dom"/>
</dbReference>
<reference evidence="6 7" key="1">
    <citation type="journal article" date="2019" name="Sci. Rep.">
        <title>Orb-weaving spider Araneus ventricosus genome elucidates the spidroin gene catalogue.</title>
        <authorList>
            <person name="Kono N."/>
            <person name="Nakamura H."/>
            <person name="Ohtoshi R."/>
            <person name="Moran D.A.P."/>
            <person name="Shinohara A."/>
            <person name="Yoshida Y."/>
            <person name="Fujiwara M."/>
            <person name="Mori M."/>
            <person name="Tomita M."/>
            <person name="Arakawa K."/>
        </authorList>
    </citation>
    <scope>NUCLEOTIDE SEQUENCE [LARGE SCALE GENOMIC DNA]</scope>
</reference>
<organism evidence="6 7">
    <name type="scientific">Araneus ventricosus</name>
    <name type="common">Orbweaver spider</name>
    <name type="synonym">Epeira ventricosa</name>
    <dbReference type="NCBI Taxonomy" id="182803"/>
    <lineage>
        <taxon>Eukaryota</taxon>
        <taxon>Metazoa</taxon>
        <taxon>Ecdysozoa</taxon>
        <taxon>Arthropoda</taxon>
        <taxon>Chelicerata</taxon>
        <taxon>Arachnida</taxon>
        <taxon>Araneae</taxon>
        <taxon>Araneomorphae</taxon>
        <taxon>Entelegynae</taxon>
        <taxon>Araneoidea</taxon>
        <taxon>Araneidae</taxon>
        <taxon>Araneus</taxon>
    </lineage>
</organism>
<evidence type="ECO:0000256" key="1">
    <source>
        <dbReference type="ARBA" id="ARBA00022441"/>
    </source>
</evidence>
<dbReference type="EMBL" id="BGPR01000083">
    <property type="protein sequence ID" value="GBL92050.1"/>
    <property type="molecule type" value="Genomic_DNA"/>
</dbReference>
<dbReference type="Pfam" id="PF00651">
    <property type="entry name" value="BTB"/>
    <property type="match status" value="1"/>
</dbReference>
<feature type="region of interest" description="Disordered" evidence="4">
    <location>
        <begin position="1"/>
        <end position="25"/>
    </location>
</feature>
<dbReference type="InterPro" id="IPR011333">
    <property type="entry name" value="SKP1/BTB/POZ_sf"/>
</dbReference>
<evidence type="ECO:0000256" key="2">
    <source>
        <dbReference type="ARBA" id="ARBA00022737"/>
    </source>
</evidence>
<gene>
    <name evidence="6" type="primary">Klhl30</name>
    <name evidence="6" type="ORF">AVEN_102599_1</name>
</gene>
<keyword evidence="2" id="KW-0677">Repeat</keyword>
<dbReference type="AlphaFoldDB" id="A0A4Y2BIH9"/>
<dbReference type="PANTHER" id="PTHR24412:SF489">
    <property type="entry name" value="RING FINGER DOMAIN AND KELCH REPEAT-CONTAINING PROTEIN DDB_G0271372"/>
    <property type="match status" value="1"/>
</dbReference>
<evidence type="ECO:0000313" key="7">
    <source>
        <dbReference type="Proteomes" id="UP000499080"/>
    </source>
</evidence>
<dbReference type="Gene3D" id="1.25.40.420">
    <property type="match status" value="1"/>
</dbReference>
<evidence type="ECO:0000259" key="5">
    <source>
        <dbReference type="PROSITE" id="PS50097"/>
    </source>
</evidence>
<dbReference type="SUPFAM" id="SSF117281">
    <property type="entry name" value="Kelch motif"/>
    <property type="match status" value="1"/>
</dbReference>
<keyword evidence="1" id="KW-0880">Kelch repeat</keyword>
<accession>A0A4Y2BIH9</accession>
<keyword evidence="7" id="KW-1185">Reference proteome</keyword>
<keyword evidence="3" id="KW-0009">Actin-binding</keyword>
<dbReference type="Pfam" id="PF07707">
    <property type="entry name" value="BACK"/>
    <property type="match status" value="1"/>
</dbReference>
<evidence type="ECO:0000256" key="4">
    <source>
        <dbReference type="SAM" id="MobiDB-lite"/>
    </source>
</evidence>
<name>A0A4Y2BIH9_ARAVE</name>
<protein>
    <submittedName>
        <fullName evidence="6">Kelch-like protein 30</fullName>
    </submittedName>
</protein>
<dbReference type="InterPro" id="IPR006652">
    <property type="entry name" value="Kelch_1"/>
</dbReference>
<dbReference type="OrthoDB" id="6413564at2759"/>
<sequence length="575" mass="67058">MQCKKRKFSDDSSDPYTELDSSNDGVLRTEDGSKFQMNRNLLARRCPYFKTLFCGDFADSTDVLLKGIDAETLQSILVYLYTGTIQLIKLNEENATNILVASDYLLIDSLMQESRSFVLREMSLTNCVPLFLAAWRIENLDILDKCHRFIVIHFQEIVSQSEEICSLPLEALKKLFREKSLNASNERTVWNVIVRWIISNTPDSLQLFPELLRYISFDDADEPLTNDIIFYKMIQENSFCQKLIFGELQHAAQHQNFRQILNSQSIFTGSRIPTDIHCCIAEEGFYKNIYLTWDGEIDYWRKVGSVHFLPNYLIQLDRYVYTFGISIEIKLAFDMFDEKCLPMPHTICKFRWDYSVVSANGFIYVMGGCEEDFSYIEDIERFDPRTRKWELVSRMVPIYVSEAVAVRGYIYAIGYENALTNMMVQVYDPASDRWSSVSAPRLLKLQTTAIVFRGRLYLIGGEYWRSMEEYDPVNDVWIPMPNLPLVYRTPRALVLNDVLIVCEDDLYRRLGESRIITPPVYWDSENQTWYIIQESSPLHMIDLLKFCTITEPNVVKGIVKRNRQKSKRCVKSPFA</sequence>
<dbReference type="InterPro" id="IPR015915">
    <property type="entry name" value="Kelch-typ_b-propeller"/>
</dbReference>
<dbReference type="SMART" id="SM00225">
    <property type="entry name" value="BTB"/>
    <property type="match status" value="1"/>
</dbReference>
<evidence type="ECO:0000313" key="6">
    <source>
        <dbReference type="EMBL" id="GBL92050.1"/>
    </source>
</evidence>
<dbReference type="SMART" id="SM00612">
    <property type="entry name" value="Kelch"/>
    <property type="match status" value="2"/>
</dbReference>
<dbReference type="GO" id="GO:0003779">
    <property type="term" value="F:actin binding"/>
    <property type="evidence" value="ECO:0007669"/>
    <property type="project" value="UniProtKB-KW"/>
</dbReference>
<dbReference type="Pfam" id="PF01344">
    <property type="entry name" value="Kelch_1"/>
    <property type="match status" value="2"/>
</dbReference>
<dbReference type="Gene3D" id="3.30.710.10">
    <property type="entry name" value="Potassium Channel Kv1.1, Chain A"/>
    <property type="match status" value="1"/>
</dbReference>
<dbReference type="Proteomes" id="UP000499080">
    <property type="component" value="Unassembled WGS sequence"/>
</dbReference>
<dbReference type="Gene3D" id="2.120.10.80">
    <property type="entry name" value="Kelch-type beta propeller"/>
    <property type="match status" value="1"/>
</dbReference>